<keyword evidence="2" id="KW-0812">Transmembrane</keyword>
<proteinExistence type="predicted"/>
<sequence>MIAKSQTQSYTPFFPPGSVSPTTKRAKPKYVYDEKPRKPDWLLLLISALVLLTVLIAWVVDIPSLFH</sequence>
<protein>
    <submittedName>
        <fullName evidence="3">Uncharacterized protein</fullName>
    </submittedName>
</protein>
<dbReference type="RefSeq" id="WP_381502908.1">
    <property type="nucleotide sequence ID" value="NZ_JBHUOM010000012.1"/>
</dbReference>
<evidence type="ECO:0000256" key="2">
    <source>
        <dbReference type="SAM" id="Phobius"/>
    </source>
</evidence>
<feature type="transmembrane region" description="Helical" evidence="2">
    <location>
        <begin position="41"/>
        <end position="60"/>
    </location>
</feature>
<keyword evidence="4" id="KW-1185">Reference proteome</keyword>
<keyword evidence="2" id="KW-0472">Membrane</keyword>
<evidence type="ECO:0000313" key="4">
    <source>
        <dbReference type="Proteomes" id="UP001597512"/>
    </source>
</evidence>
<reference evidence="4" key="1">
    <citation type="journal article" date="2019" name="Int. J. Syst. Evol. Microbiol.">
        <title>The Global Catalogue of Microorganisms (GCM) 10K type strain sequencing project: providing services to taxonomists for standard genome sequencing and annotation.</title>
        <authorList>
            <consortium name="The Broad Institute Genomics Platform"/>
            <consortium name="The Broad Institute Genome Sequencing Center for Infectious Disease"/>
            <person name="Wu L."/>
            <person name="Ma J."/>
        </authorList>
    </citation>
    <scope>NUCLEOTIDE SEQUENCE [LARGE SCALE GENOMIC DNA]</scope>
    <source>
        <strain evidence="4">KCTC 52490</strain>
    </source>
</reference>
<dbReference type="EMBL" id="JBHUOM010000012">
    <property type="protein sequence ID" value="MFD2935287.1"/>
    <property type="molecule type" value="Genomic_DNA"/>
</dbReference>
<evidence type="ECO:0000313" key="3">
    <source>
        <dbReference type="EMBL" id="MFD2935287.1"/>
    </source>
</evidence>
<feature type="region of interest" description="Disordered" evidence="1">
    <location>
        <begin position="1"/>
        <end position="25"/>
    </location>
</feature>
<dbReference type="Proteomes" id="UP001597512">
    <property type="component" value="Unassembled WGS sequence"/>
</dbReference>
<organism evidence="3 4">
    <name type="scientific">Spirosoma flavum</name>
    <dbReference type="NCBI Taxonomy" id="2048557"/>
    <lineage>
        <taxon>Bacteria</taxon>
        <taxon>Pseudomonadati</taxon>
        <taxon>Bacteroidota</taxon>
        <taxon>Cytophagia</taxon>
        <taxon>Cytophagales</taxon>
        <taxon>Cytophagaceae</taxon>
        <taxon>Spirosoma</taxon>
    </lineage>
</organism>
<name>A0ABW6ALB1_9BACT</name>
<gene>
    <name evidence="3" type="ORF">ACFS25_15975</name>
</gene>
<evidence type="ECO:0000256" key="1">
    <source>
        <dbReference type="SAM" id="MobiDB-lite"/>
    </source>
</evidence>
<comment type="caution">
    <text evidence="3">The sequence shown here is derived from an EMBL/GenBank/DDBJ whole genome shotgun (WGS) entry which is preliminary data.</text>
</comment>
<accession>A0ABW6ALB1</accession>
<keyword evidence="2" id="KW-1133">Transmembrane helix</keyword>
<feature type="compositionally biased region" description="Polar residues" evidence="1">
    <location>
        <begin position="1"/>
        <end position="11"/>
    </location>
</feature>